<dbReference type="SUPFAM" id="SSF56672">
    <property type="entry name" value="DNA/RNA polymerases"/>
    <property type="match status" value="1"/>
</dbReference>
<dbReference type="Proteomes" id="UP000765509">
    <property type="component" value="Unassembled WGS sequence"/>
</dbReference>
<dbReference type="InterPro" id="IPR000477">
    <property type="entry name" value="RT_dom"/>
</dbReference>
<dbReference type="PANTHER" id="PTHR24559">
    <property type="entry name" value="TRANSPOSON TY3-I GAG-POL POLYPROTEIN"/>
    <property type="match status" value="1"/>
</dbReference>
<dbReference type="AlphaFoldDB" id="A0A9Q3BSB4"/>
<accession>A0A9Q3BSB4</accession>
<dbReference type="Pfam" id="PF00078">
    <property type="entry name" value="RVT_1"/>
    <property type="match status" value="1"/>
</dbReference>
<dbReference type="InterPro" id="IPR043502">
    <property type="entry name" value="DNA/RNA_pol_sf"/>
</dbReference>
<comment type="caution">
    <text evidence="2">The sequence shown here is derived from an EMBL/GenBank/DDBJ whole genome shotgun (WGS) entry which is preliminary data.</text>
</comment>
<dbReference type="EMBL" id="AVOT02002415">
    <property type="protein sequence ID" value="MBW0470270.1"/>
    <property type="molecule type" value="Genomic_DNA"/>
</dbReference>
<sequence>MVNIERPYTLILRRTAYTASPRAKEALETHINEMMNLGVLRKTGQIEEVEVTTPVNINWHNDKSRMVGDLRELDTYTIPDRYPITRIHETLTQLSKARFITSMNLLTGFHWNVLRPHARKLLRINPHCGIYEYLRMPFGTRSSPCLYQRMMNTIIPHEL</sequence>
<protein>
    <recommendedName>
        <fullName evidence="1">Reverse transcriptase domain-containing protein</fullName>
    </recommendedName>
</protein>
<evidence type="ECO:0000313" key="2">
    <source>
        <dbReference type="EMBL" id="MBW0470270.1"/>
    </source>
</evidence>
<evidence type="ECO:0000313" key="3">
    <source>
        <dbReference type="Proteomes" id="UP000765509"/>
    </source>
</evidence>
<reference evidence="2" key="1">
    <citation type="submission" date="2021-03" db="EMBL/GenBank/DDBJ databases">
        <title>Draft genome sequence of rust myrtle Austropuccinia psidii MF-1, a brazilian biotype.</title>
        <authorList>
            <person name="Quecine M.C."/>
            <person name="Pachon D.M.R."/>
            <person name="Bonatelli M.L."/>
            <person name="Correr F.H."/>
            <person name="Franceschini L.M."/>
            <person name="Leite T.F."/>
            <person name="Margarido G.R.A."/>
            <person name="Almeida C.A."/>
            <person name="Ferrarezi J.A."/>
            <person name="Labate C.A."/>
        </authorList>
    </citation>
    <scope>NUCLEOTIDE SEQUENCE</scope>
    <source>
        <strain evidence="2">MF-1</strain>
    </source>
</reference>
<gene>
    <name evidence="2" type="ORF">O181_009985</name>
</gene>
<feature type="domain" description="Reverse transcriptase" evidence="1">
    <location>
        <begin position="62"/>
        <end position="155"/>
    </location>
</feature>
<organism evidence="2 3">
    <name type="scientific">Austropuccinia psidii MF-1</name>
    <dbReference type="NCBI Taxonomy" id="1389203"/>
    <lineage>
        <taxon>Eukaryota</taxon>
        <taxon>Fungi</taxon>
        <taxon>Dikarya</taxon>
        <taxon>Basidiomycota</taxon>
        <taxon>Pucciniomycotina</taxon>
        <taxon>Pucciniomycetes</taxon>
        <taxon>Pucciniales</taxon>
        <taxon>Sphaerophragmiaceae</taxon>
        <taxon>Austropuccinia</taxon>
    </lineage>
</organism>
<dbReference type="Gene3D" id="3.10.10.10">
    <property type="entry name" value="HIV Type 1 Reverse Transcriptase, subunit A, domain 1"/>
    <property type="match status" value="1"/>
</dbReference>
<keyword evidence="3" id="KW-1185">Reference proteome</keyword>
<dbReference type="PANTHER" id="PTHR24559:SF435">
    <property type="entry name" value="RIBONUCLEASE H"/>
    <property type="match status" value="1"/>
</dbReference>
<proteinExistence type="predicted"/>
<dbReference type="CDD" id="cd01647">
    <property type="entry name" value="RT_LTR"/>
    <property type="match status" value="1"/>
</dbReference>
<dbReference type="OrthoDB" id="6776860at2759"/>
<dbReference type="InterPro" id="IPR053134">
    <property type="entry name" value="RNA-dir_DNA_polymerase"/>
</dbReference>
<evidence type="ECO:0000259" key="1">
    <source>
        <dbReference type="Pfam" id="PF00078"/>
    </source>
</evidence>
<name>A0A9Q3BSB4_9BASI</name>